<evidence type="ECO:0000313" key="2">
    <source>
        <dbReference type="Proteomes" id="UP001548590"/>
    </source>
</evidence>
<comment type="caution">
    <text evidence="1">The sequence shown here is derived from an EMBL/GenBank/DDBJ whole genome shotgun (WGS) entry which is preliminary data.</text>
</comment>
<gene>
    <name evidence="1" type="ORF">ABVT11_04840</name>
</gene>
<dbReference type="Proteomes" id="UP001548590">
    <property type="component" value="Unassembled WGS sequence"/>
</dbReference>
<keyword evidence="2" id="KW-1185">Reference proteome</keyword>
<evidence type="ECO:0008006" key="3">
    <source>
        <dbReference type="Google" id="ProtNLM"/>
    </source>
</evidence>
<sequence length="128" mass="14061">MSLLSRHVAELKSEEFVLGVSTGFEGEKGTRMEGIESTKICIVSTPASKNWTGFTALDQKIADADVGRSMKDKLFPARCFITYRRVTAVEKKVMDGREVSSDVEKLVVVGIEYICQVDLVDVKVAKAA</sequence>
<name>A0ABV2CMM9_9RHOO</name>
<accession>A0ABV2CMM9</accession>
<proteinExistence type="predicted"/>
<dbReference type="EMBL" id="JBEWLZ010000002">
    <property type="protein sequence ID" value="MET1489141.1"/>
    <property type="molecule type" value="Genomic_DNA"/>
</dbReference>
<reference evidence="1 2" key="1">
    <citation type="submission" date="2024-07" db="EMBL/GenBank/DDBJ databases">
        <title>Uliginosibacterium paludis KCTC:42655.</title>
        <authorList>
            <person name="Kim M.K."/>
        </authorList>
    </citation>
    <scope>NUCLEOTIDE SEQUENCE [LARGE SCALE GENOMIC DNA]</scope>
    <source>
        <strain evidence="1 2">KCTC 42655</strain>
    </source>
</reference>
<dbReference type="RefSeq" id="WP_303563108.1">
    <property type="nucleotide sequence ID" value="NZ_JBDIVF010000001.1"/>
</dbReference>
<evidence type="ECO:0000313" key="1">
    <source>
        <dbReference type="EMBL" id="MET1489141.1"/>
    </source>
</evidence>
<protein>
    <recommendedName>
        <fullName evidence="3">Head-tail adaptor protein</fullName>
    </recommendedName>
</protein>
<organism evidence="1 2">
    <name type="scientific">Uliginosibacterium paludis</name>
    <dbReference type="NCBI Taxonomy" id="1615952"/>
    <lineage>
        <taxon>Bacteria</taxon>
        <taxon>Pseudomonadati</taxon>
        <taxon>Pseudomonadota</taxon>
        <taxon>Betaproteobacteria</taxon>
        <taxon>Rhodocyclales</taxon>
        <taxon>Zoogloeaceae</taxon>
        <taxon>Uliginosibacterium</taxon>
    </lineage>
</organism>